<protein>
    <submittedName>
        <fullName evidence="2">Reverse transcriptase</fullName>
    </submittedName>
</protein>
<dbReference type="PANTHER" id="PTHR34047:SF8">
    <property type="entry name" value="PROTEIN YKFC"/>
    <property type="match status" value="1"/>
</dbReference>
<dbReference type="CDD" id="cd01646">
    <property type="entry name" value="RT_Bac_retron_I"/>
    <property type="match status" value="1"/>
</dbReference>
<dbReference type="RefSeq" id="WP_257819962.1">
    <property type="nucleotide sequence ID" value="NZ_JABXYM010000001.1"/>
</dbReference>
<dbReference type="InterPro" id="IPR000477">
    <property type="entry name" value="RT_dom"/>
</dbReference>
<dbReference type="EMBL" id="JABXYM010000001">
    <property type="protein sequence ID" value="MCR6095269.1"/>
    <property type="molecule type" value="Genomic_DNA"/>
</dbReference>
<proteinExistence type="predicted"/>
<keyword evidence="2" id="KW-0548">Nucleotidyltransferase</keyword>
<dbReference type="InterPro" id="IPR051083">
    <property type="entry name" value="GrpII_Intron_Splice-Mob/Def"/>
</dbReference>
<sequence>MLKLRMESLDWALKHIENYGDTDIFPVPFEYEAIRELWDTRTKELPNGTNLKEYLRNQNILQWNIRDYRRSLTPKHQYGFRLSTQLDPFDTLVYLALVYEIGHDIESKRIPVDRNISFSYRFNPSDEGRMFDSEIHYGSFLNYCEEQVDELTGNKNIKYVVVADIADFFPRLYLHPLENALSACTTRTNHAIAIKRLINNWNYSISYGIPVGHDASRLLAELTLNDIDEGLLSEGVDFCRYVDDFRIFCSSEKEAYQQLALLAEMLFENHGLTLQQHKTRIVPVDEFRREYLKTRESVEIDRLSDKFLEILQEMGIENPYGDIDYNILPDKLQEEIDSLNLLGILQEQIDSESAESKIVGFVLRRMAQLQSTDALDLVLENIDKLYTSFRHIFVYLNDLELNESQKESVSEKLISILDDSIVGHLEYHRMWLFQTFSNGQGWNIDKLATYYNEYFDDTSRRKIILALGQANKQSWFKTRKRSLMQLPNWQRRAFLAAARCLPGDEASHWYRSILPRLDVLEITVVKWAMSR</sequence>
<feature type="domain" description="Reverse transcriptase" evidence="1">
    <location>
        <begin position="54"/>
        <end position="296"/>
    </location>
</feature>
<dbReference type="AlphaFoldDB" id="A0A9Q4FY13"/>
<dbReference type="Pfam" id="PF00078">
    <property type="entry name" value="RVT_1"/>
    <property type="match status" value="1"/>
</dbReference>
<dbReference type="GO" id="GO:0003964">
    <property type="term" value="F:RNA-directed DNA polymerase activity"/>
    <property type="evidence" value="ECO:0007669"/>
    <property type="project" value="UniProtKB-KW"/>
</dbReference>
<keyword evidence="2" id="KW-0695">RNA-directed DNA polymerase</keyword>
<comment type="caution">
    <text evidence="2">The sequence shown here is derived from an EMBL/GenBank/DDBJ whole genome shotgun (WGS) entry which is preliminary data.</text>
</comment>
<dbReference type="PANTHER" id="PTHR34047">
    <property type="entry name" value="NUCLEAR INTRON MATURASE 1, MITOCHONDRIAL-RELATED"/>
    <property type="match status" value="1"/>
</dbReference>
<gene>
    <name evidence="2" type="ORF">HXA33_01725</name>
</gene>
<keyword evidence="2" id="KW-0808">Transferase</keyword>
<reference evidence="2" key="1">
    <citation type="submission" date="2020-06" db="EMBL/GenBank/DDBJ databases">
        <title>Insight into the genomes of haloalkaliphilic bacilli from Kenyan soda lakes.</title>
        <authorList>
            <person name="Mwirichia R."/>
            <person name="Villamizar G.C."/>
            <person name="Poehlein A."/>
            <person name="Mugweru J."/>
            <person name="Kipnyargis A."/>
            <person name="Kiplimo D."/>
            <person name="Orwa P."/>
            <person name="Daniel R."/>
        </authorList>
    </citation>
    <scope>NUCLEOTIDE SEQUENCE</scope>
    <source>
        <strain evidence="2">B1096_S55</strain>
    </source>
</reference>
<dbReference type="Proteomes" id="UP001057753">
    <property type="component" value="Unassembled WGS sequence"/>
</dbReference>
<dbReference type="SUPFAM" id="SSF56672">
    <property type="entry name" value="DNA/RNA polymerases"/>
    <property type="match status" value="1"/>
</dbReference>
<dbReference type="InterPro" id="IPR043502">
    <property type="entry name" value="DNA/RNA_pol_sf"/>
</dbReference>
<evidence type="ECO:0000313" key="2">
    <source>
        <dbReference type="EMBL" id="MCR6095269.1"/>
    </source>
</evidence>
<evidence type="ECO:0000313" key="3">
    <source>
        <dbReference type="Proteomes" id="UP001057753"/>
    </source>
</evidence>
<dbReference type="PROSITE" id="PS50878">
    <property type="entry name" value="RT_POL"/>
    <property type="match status" value="1"/>
</dbReference>
<evidence type="ECO:0000259" key="1">
    <source>
        <dbReference type="PROSITE" id="PS50878"/>
    </source>
</evidence>
<accession>A0A9Q4FY13</accession>
<organism evidence="2 3">
    <name type="scientific">Salipaludibacillus agaradhaerens</name>
    <name type="common">Bacillus agaradhaerens</name>
    <dbReference type="NCBI Taxonomy" id="76935"/>
    <lineage>
        <taxon>Bacteria</taxon>
        <taxon>Bacillati</taxon>
        <taxon>Bacillota</taxon>
        <taxon>Bacilli</taxon>
        <taxon>Bacillales</taxon>
        <taxon>Bacillaceae</taxon>
    </lineage>
</organism>
<name>A0A9Q4FY13_SALAG</name>
<keyword evidence="3" id="KW-1185">Reference proteome</keyword>